<evidence type="ECO:0000313" key="3">
    <source>
        <dbReference type="Proteomes" id="UP001642540"/>
    </source>
</evidence>
<proteinExistence type="predicted"/>
<feature type="compositionally biased region" description="Acidic residues" evidence="1">
    <location>
        <begin position="1"/>
        <end position="10"/>
    </location>
</feature>
<reference evidence="2 3" key="1">
    <citation type="submission" date="2024-08" db="EMBL/GenBank/DDBJ databases">
        <authorList>
            <person name="Cucini C."/>
            <person name="Frati F."/>
        </authorList>
    </citation>
    <scope>NUCLEOTIDE SEQUENCE [LARGE SCALE GENOMIC DNA]</scope>
</reference>
<gene>
    <name evidence="2" type="ORF">ODALV1_LOCUS5724</name>
</gene>
<evidence type="ECO:0000256" key="1">
    <source>
        <dbReference type="SAM" id="MobiDB-lite"/>
    </source>
</evidence>
<keyword evidence="3" id="KW-1185">Reference proteome</keyword>
<dbReference type="EMBL" id="CAXLJM020000018">
    <property type="protein sequence ID" value="CAL8084187.1"/>
    <property type="molecule type" value="Genomic_DNA"/>
</dbReference>
<name>A0ABP1PZW7_9HEXA</name>
<dbReference type="Proteomes" id="UP001642540">
    <property type="component" value="Unassembled WGS sequence"/>
</dbReference>
<feature type="region of interest" description="Disordered" evidence="1">
    <location>
        <begin position="100"/>
        <end position="119"/>
    </location>
</feature>
<comment type="caution">
    <text evidence="2">The sequence shown here is derived from an EMBL/GenBank/DDBJ whole genome shotgun (WGS) entry which is preliminary data.</text>
</comment>
<protein>
    <submittedName>
        <fullName evidence="2">Uncharacterized protein</fullName>
    </submittedName>
</protein>
<sequence length="150" mass="16337">MDGSDIDVDDSNAQGTVAANHEDNLSPNSDRSDSQTEASSSSVIFTAHAVNTDDTTFHELVLRNCYNFFPSDVVKGDPFYHDFVSPLFPVPDIVNQVFPLPPHVQDDNSSSDDSSSGSGSLGLDWDFINSISDDSDYDILIDEMIIPDSD</sequence>
<evidence type="ECO:0000313" key="2">
    <source>
        <dbReference type="EMBL" id="CAL8084187.1"/>
    </source>
</evidence>
<feature type="compositionally biased region" description="Basic and acidic residues" evidence="1">
    <location>
        <begin position="20"/>
        <end position="34"/>
    </location>
</feature>
<accession>A0ABP1PZW7</accession>
<organism evidence="2 3">
    <name type="scientific">Orchesella dallaii</name>
    <dbReference type="NCBI Taxonomy" id="48710"/>
    <lineage>
        <taxon>Eukaryota</taxon>
        <taxon>Metazoa</taxon>
        <taxon>Ecdysozoa</taxon>
        <taxon>Arthropoda</taxon>
        <taxon>Hexapoda</taxon>
        <taxon>Collembola</taxon>
        <taxon>Entomobryomorpha</taxon>
        <taxon>Entomobryoidea</taxon>
        <taxon>Orchesellidae</taxon>
        <taxon>Orchesellinae</taxon>
        <taxon>Orchesella</taxon>
    </lineage>
</organism>
<feature type="region of interest" description="Disordered" evidence="1">
    <location>
        <begin position="1"/>
        <end position="38"/>
    </location>
</feature>